<dbReference type="OrthoDB" id="161433at2"/>
<dbReference type="AlphaFoldDB" id="A0A2W1K028"/>
<protein>
    <submittedName>
        <fullName evidence="1">Uncharacterized protein</fullName>
    </submittedName>
</protein>
<gene>
    <name evidence="1" type="ORF">C1752_01497</name>
</gene>
<evidence type="ECO:0000313" key="2">
    <source>
        <dbReference type="Proteomes" id="UP000248857"/>
    </source>
</evidence>
<dbReference type="RefSeq" id="WP_146242292.1">
    <property type="nucleotide sequence ID" value="NZ_CAWNWM010000004.1"/>
</dbReference>
<comment type="caution">
    <text evidence="1">The sequence shown here is derived from an EMBL/GenBank/DDBJ whole genome shotgun (WGS) entry which is preliminary data.</text>
</comment>
<dbReference type="Proteomes" id="UP000248857">
    <property type="component" value="Unassembled WGS sequence"/>
</dbReference>
<organism evidence="1 2">
    <name type="scientific">Acaryochloris thomasi RCC1774</name>
    <dbReference type="NCBI Taxonomy" id="1764569"/>
    <lineage>
        <taxon>Bacteria</taxon>
        <taxon>Bacillati</taxon>
        <taxon>Cyanobacteriota</taxon>
        <taxon>Cyanophyceae</taxon>
        <taxon>Acaryochloridales</taxon>
        <taxon>Acaryochloridaceae</taxon>
        <taxon>Acaryochloris</taxon>
        <taxon>Acaryochloris thomasi</taxon>
    </lineage>
</organism>
<accession>A0A2W1K028</accession>
<proteinExistence type="predicted"/>
<keyword evidence="2" id="KW-1185">Reference proteome</keyword>
<name>A0A2W1K028_9CYAN</name>
<dbReference type="Gene3D" id="3.40.50.1460">
    <property type="match status" value="1"/>
</dbReference>
<dbReference type="EMBL" id="PQWO01000004">
    <property type="protein sequence ID" value="PZD74021.1"/>
    <property type="molecule type" value="Genomic_DNA"/>
</dbReference>
<sequence>MTKERYVPCHGERIEAGAGAGEYLLPVDVGYDAAANNIVASTALLGGELTQALRSIPSRRLVVVSDCCHAIAVSQLHDDASLKHLALLSIQLS</sequence>
<evidence type="ECO:0000313" key="1">
    <source>
        <dbReference type="EMBL" id="PZD74021.1"/>
    </source>
</evidence>
<reference evidence="1 2" key="1">
    <citation type="journal article" date="2018" name="Sci. Rep.">
        <title>A novel species of the marine cyanobacterium Acaryochloris with a unique pigment content and lifestyle.</title>
        <authorList>
            <person name="Partensky F."/>
            <person name="Six C."/>
            <person name="Ratin M."/>
            <person name="Garczarek L."/>
            <person name="Vaulot D."/>
            <person name="Probert I."/>
            <person name="Calteau A."/>
            <person name="Gourvil P."/>
            <person name="Marie D."/>
            <person name="Grebert T."/>
            <person name="Bouchier C."/>
            <person name="Le Panse S."/>
            <person name="Gachenot M."/>
            <person name="Rodriguez F."/>
            <person name="Garrido J.L."/>
        </authorList>
    </citation>
    <scope>NUCLEOTIDE SEQUENCE [LARGE SCALE GENOMIC DNA]</scope>
    <source>
        <strain evidence="1 2">RCC1774</strain>
    </source>
</reference>